<dbReference type="EMBL" id="JAULSO010000002">
    <property type="protein sequence ID" value="KAK3689429.1"/>
    <property type="molecule type" value="Genomic_DNA"/>
</dbReference>
<feature type="region of interest" description="Disordered" evidence="1">
    <location>
        <begin position="1"/>
        <end position="52"/>
    </location>
</feature>
<sequence>MSSFQPRPLPAYVTPDETDKGAVGIKPLSPVHSDVKEDPDGSDAGDDTIENPMSFSDLCAGLRTREANLKKSISSLGRRDATPVLRGGASKISSHGPVHRIQKSDAYVGKNRLHHVRHGHLDEYWHPERYRYVHGFKPTEEESLDCQWNRDYEQTSNGTAEDTCPPVFRFQPKLYLDSSPSSSFYSMVGTAQGDDGLARDWCGATLRALEALWANVRALLTPNDPLARLWWWHHFHLVISLWNWAQQRMDPISAIGVAAASLQLADAIFKATLKSIGFVKDLRDIPDVLRQQLGDTEKTIRRFANLRTIDSSGSHLHLRLSDSQAATLRSVLEEGSSAASQLCDQLKPLVGEQEAQPGRRQRLETLWKKFGSVRMKDDAARSIQRIQRLNDEINREMQCTGLEFQAEMPAMFETGISTIIST</sequence>
<reference evidence="2" key="2">
    <citation type="submission" date="2023-06" db="EMBL/GenBank/DDBJ databases">
        <authorList>
            <consortium name="Lawrence Berkeley National Laboratory"/>
            <person name="Haridas S."/>
            <person name="Hensen N."/>
            <person name="Bonometti L."/>
            <person name="Westerberg I."/>
            <person name="Brannstrom I.O."/>
            <person name="Guillou S."/>
            <person name="Cros-Aarteil S."/>
            <person name="Calhoun S."/>
            <person name="Kuo A."/>
            <person name="Mondo S."/>
            <person name="Pangilinan J."/>
            <person name="Riley R."/>
            <person name="Labutti K."/>
            <person name="Andreopoulos B."/>
            <person name="Lipzen A."/>
            <person name="Chen C."/>
            <person name="Yanf M."/>
            <person name="Daum C."/>
            <person name="Ng V."/>
            <person name="Clum A."/>
            <person name="Steindorff A."/>
            <person name="Ohm R."/>
            <person name="Martin F."/>
            <person name="Silar P."/>
            <person name="Natvig D."/>
            <person name="Lalanne C."/>
            <person name="Gautier V."/>
            <person name="Ament-Velasquez S.L."/>
            <person name="Kruys A."/>
            <person name="Hutchinson M.I."/>
            <person name="Powell A.J."/>
            <person name="Barry K."/>
            <person name="Miller A.N."/>
            <person name="Grigoriev I.V."/>
            <person name="Debuchy R."/>
            <person name="Gladieux P."/>
            <person name="Thoren M.H."/>
            <person name="Johannesson H."/>
        </authorList>
    </citation>
    <scope>NUCLEOTIDE SEQUENCE</scope>
    <source>
        <strain evidence="2">CBS 314.62</strain>
    </source>
</reference>
<accession>A0AAE0XBZ9</accession>
<proteinExistence type="predicted"/>
<gene>
    <name evidence="2" type="ORF">B0T22DRAFT_513844</name>
</gene>
<protein>
    <submittedName>
        <fullName evidence="2">Uncharacterized protein</fullName>
    </submittedName>
</protein>
<reference evidence="2" key="1">
    <citation type="journal article" date="2023" name="Mol. Phylogenet. Evol.">
        <title>Genome-scale phylogeny and comparative genomics of the fungal order Sordariales.</title>
        <authorList>
            <person name="Hensen N."/>
            <person name="Bonometti L."/>
            <person name="Westerberg I."/>
            <person name="Brannstrom I.O."/>
            <person name="Guillou S."/>
            <person name="Cros-Aarteil S."/>
            <person name="Calhoun S."/>
            <person name="Haridas S."/>
            <person name="Kuo A."/>
            <person name="Mondo S."/>
            <person name="Pangilinan J."/>
            <person name="Riley R."/>
            <person name="LaButti K."/>
            <person name="Andreopoulos B."/>
            <person name="Lipzen A."/>
            <person name="Chen C."/>
            <person name="Yan M."/>
            <person name="Daum C."/>
            <person name="Ng V."/>
            <person name="Clum A."/>
            <person name="Steindorff A."/>
            <person name="Ohm R.A."/>
            <person name="Martin F."/>
            <person name="Silar P."/>
            <person name="Natvig D.O."/>
            <person name="Lalanne C."/>
            <person name="Gautier V."/>
            <person name="Ament-Velasquez S.L."/>
            <person name="Kruys A."/>
            <person name="Hutchinson M.I."/>
            <person name="Powell A.J."/>
            <person name="Barry K."/>
            <person name="Miller A.N."/>
            <person name="Grigoriev I.V."/>
            <person name="Debuchy R."/>
            <person name="Gladieux P."/>
            <person name="Hiltunen Thoren M."/>
            <person name="Johannesson H."/>
        </authorList>
    </citation>
    <scope>NUCLEOTIDE SEQUENCE</scope>
    <source>
        <strain evidence="2">CBS 314.62</strain>
    </source>
</reference>
<comment type="caution">
    <text evidence="2">The sequence shown here is derived from an EMBL/GenBank/DDBJ whole genome shotgun (WGS) entry which is preliminary data.</text>
</comment>
<evidence type="ECO:0000256" key="1">
    <source>
        <dbReference type="SAM" id="MobiDB-lite"/>
    </source>
</evidence>
<evidence type="ECO:0000313" key="3">
    <source>
        <dbReference type="Proteomes" id="UP001270362"/>
    </source>
</evidence>
<evidence type="ECO:0000313" key="2">
    <source>
        <dbReference type="EMBL" id="KAK3689429.1"/>
    </source>
</evidence>
<organism evidence="2 3">
    <name type="scientific">Podospora appendiculata</name>
    <dbReference type="NCBI Taxonomy" id="314037"/>
    <lineage>
        <taxon>Eukaryota</taxon>
        <taxon>Fungi</taxon>
        <taxon>Dikarya</taxon>
        <taxon>Ascomycota</taxon>
        <taxon>Pezizomycotina</taxon>
        <taxon>Sordariomycetes</taxon>
        <taxon>Sordariomycetidae</taxon>
        <taxon>Sordariales</taxon>
        <taxon>Podosporaceae</taxon>
        <taxon>Podospora</taxon>
    </lineage>
</organism>
<dbReference type="Proteomes" id="UP001270362">
    <property type="component" value="Unassembled WGS sequence"/>
</dbReference>
<keyword evidence="3" id="KW-1185">Reference proteome</keyword>
<name>A0AAE0XBZ9_9PEZI</name>
<feature type="compositionally biased region" description="Acidic residues" evidence="1">
    <location>
        <begin position="40"/>
        <end position="49"/>
    </location>
</feature>
<dbReference type="AlphaFoldDB" id="A0AAE0XBZ9"/>